<dbReference type="OrthoDB" id="252909at2"/>
<keyword evidence="4" id="KW-1185">Reference proteome</keyword>
<organism evidence="3 4">
    <name type="scientific">Halomonas binhaiensis</name>
    <dbReference type="NCBI Taxonomy" id="2562282"/>
    <lineage>
        <taxon>Bacteria</taxon>
        <taxon>Pseudomonadati</taxon>
        <taxon>Pseudomonadota</taxon>
        <taxon>Gammaproteobacteria</taxon>
        <taxon>Oceanospirillales</taxon>
        <taxon>Halomonadaceae</taxon>
        <taxon>Halomonas</taxon>
    </lineage>
</organism>
<dbReference type="AlphaFoldDB" id="A0A5C1NCU4"/>
<gene>
    <name evidence="3" type="ORF">E4T21_02045</name>
</gene>
<feature type="domain" description="ThuA-like" evidence="2">
    <location>
        <begin position="4"/>
        <end position="219"/>
    </location>
</feature>
<dbReference type="InterPro" id="IPR029010">
    <property type="entry name" value="ThuA-like"/>
</dbReference>
<dbReference type="InterPro" id="IPR009381">
    <property type="entry name" value="Trehalose_catabolism_ThuA_prok"/>
</dbReference>
<evidence type="ECO:0000256" key="1">
    <source>
        <dbReference type="SAM" id="MobiDB-lite"/>
    </source>
</evidence>
<dbReference type="KEGG" id="hbh:E4T21_02045"/>
<accession>A0A5C1NCU4</accession>
<dbReference type="Pfam" id="PF06283">
    <property type="entry name" value="ThuA"/>
    <property type="match status" value="1"/>
</dbReference>
<sequence length="259" mass="29281">MTLRVTVWGENVHEQTNDIVARLYPEGMHACIAEALNEDDAIEARTAILQDPEHGLSEDVLESTDVLTWWGHAAHGQVSDEIVDRVQKRVLEGMGLMVLHSGHYSKIFKRLMGTTCSLKWREAGERERLWVVNPGHPIVQGVGDYIELPHAEMYGEPFAVPNPDEVVFISAFEGGEVFRSGLTYKRGNGKVFYFRPGHETYPIYYDAKVRQVLRNAVHWLRPEGSRWVDSCPNVPPDQAPNPVEIKGESLHKPGEEGFR</sequence>
<reference evidence="3" key="1">
    <citation type="submission" date="2021-02" db="EMBL/GenBank/DDBJ databases">
        <title>Strain Y2R2, a novel species of the genus Halomonas.</title>
        <authorList>
            <person name="Huang H."/>
        </authorList>
    </citation>
    <scope>NUCLEOTIDE SEQUENCE</scope>
    <source>
        <strain evidence="3">Y2R2</strain>
    </source>
</reference>
<dbReference type="SUPFAM" id="SSF52317">
    <property type="entry name" value="Class I glutamine amidotransferase-like"/>
    <property type="match status" value="1"/>
</dbReference>
<dbReference type="EMBL" id="CP038437">
    <property type="protein sequence ID" value="QEM80473.1"/>
    <property type="molecule type" value="Genomic_DNA"/>
</dbReference>
<dbReference type="InterPro" id="IPR029062">
    <property type="entry name" value="Class_I_gatase-like"/>
</dbReference>
<dbReference type="RefSeq" id="WP_149283071.1">
    <property type="nucleotide sequence ID" value="NZ_CP038437.2"/>
</dbReference>
<name>A0A5C1NCU4_9GAMM</name>
<dbReference type="PIRSF" id="PIRSF030013">
    <property type="entry name" value="ThuA"/>
    <property type="match status" value="1"/>
</dbReference>
<proteinExistence type="predicted"/>
<evidence type="ECO:0000259" key="2">
    <source>
        <dbReference type="Pfam" id="PF06283"/>
    </source>
</evidence>
<feature type="compositionally biased region" description="Basic and acidic residues" evidence="1">
    <location>
        <begin position="245"/>
        <end position="259"/>
    </location>
</feature>
<evidence type="ECO:0000313" key="4">
    <source>
        <dbReference type="Proteomes" id="UP000324285"/>
    </source>
</evidence>
<protein>
    <submittedName>
        <fullName evidence="3">ThuA domain-containing protein</fullName>
    </submittedName>
</protein>
<dbReference type="Gene3D" id="3.40.50.880">
    <property type="match status" value="1"/>
</dbReference>
<evidence type="ECO:0000313" key="3">
    <source>
        <dbReference type="EMBL" id="QEM80473.1"/>
    </source>
</evidence>
<feature type="region of interest" description="Disordered" evidence="1">
    <location>
        <begin position="231"/>
        <end position="259"/>
    </location>
</feature>
<dbReference type="Proteomes" id="UP000324285">
    <property type="component" value="Chromosome"/>
</dbReference>